<dbReference type="HAMAP" id="MF_00648">
    <property type="entry name" value="Non_canon_purine_NTPase_YjjX"/>
    <property type="match status" value="1"/>
</dbReference>
<reference evidence="14" key="1">
    <citation type="submission" date="2017-09" db="EMBL/GenBank/DDBJ databases">
        <title>Depth-based differentiation of microbial function through sediment-hosted aquifers and enrichment of novel symbionts in the deep terrestrial subsurface.</title>
        <authorList>
            <person name="Probst A.J."/>
            <person name="Ladd B."/>
            <person name="Jarett J.K."/>
            <person name="Geller-Mcgrath D.E."/>
            <person name="Sieber C.M.K."/>
            <person name="Emerson J.B."/>
            <person name="Anantharaman K."/>
            <person name="Thomas B.C."/>
            <person name="Malmstrom R."/>
            <person name="Stieglmeier M."/>
            <person name="Klingl A."/>
            <person name="Woyke T."/>
            <person name="Ryan C.M."/>
            <person name="Banfield J.F."/>
        </authorList>
    </citation>
    <scope>NUCLEOTIDE SEQUENCE [LARGE SCALE GENOMIC DNA]</scope>
</reference>
<dbReference type="GO" id="GO:0009117">
    <property type="term" value="P:nucleotide metabolic process"/>
    <property type="evidence" value="ECO:0007669"/>
    <property type="project" value="UniProtKB-KW"/>
</dbReference>
<dbReference type="PANTHER" id="PTHR34699:SF2">
    <property type="entry name" value="NON-CANONICAL PURINE NTP PHOSPHATASE_PRRC1 DOMAIN-CONTAINING PROTEIN"/>
    <property type="match status" value="1"/>
</dbReference>
<comment type="catalytic activity">
    <reaction evidence="9 11">
        <text>XTP + H2O = XDP + phosphate + H(+)</text>
        <dbReference type="Rhea" id="RHEA:28406"/>
        <dbReference type="ChEBI" id="CHEBI:15377"/>
        <dbReference type="ChEBI" id="CHEBI:15378"/>
        <dbReference type="ChEBI" id="CHEBI:43474"/>
        <dbReference type="ChEBI" id="CHEBI:59884"/>
        <dbReference type="ChEBI" id="CHEBI:61314"/>
        <dbReference type="EC" id="3.6.1.73"/>
    </reaction>
</comment>
<evidence type="ECO:0000256" key="11">
    <source>
        <dbReference type="HAMAP-Rule" id="MF_00648"/>
    </source>
</evidence>
<comment type="subunit">
    <text evidence="11">Homodimer.</text>
</comment>
<dbReference type="GO" id="GO:0046872">
    <property type="term" value="F:metal ion binding"/>
    <property type="evidence" value="ECO:0007669"/>
    <property type="project" value="UniProtKB-KW"/>
</dbReference>
<dbReference type="EMBL" id="PEWD01000003">
    <property type="protein sequence ID" value="PIU69369.1"/>
    <property type="molecule type" value="Genomic_DNA"/>
</dbReference>
<evidence type="ECO:0000256" key="3">
    <source>
        <dbReference type="ARBA" id="ARBA00022741"/>
    </source>
</evidence>
<keyword evidence="4 11" id="KW-0378">Hydrolase</keyword>
<comment type="catalytic activity">
    <reaction evidence="8 11">
        <text>ITP + H2O = IDP + phosphate + H(+)</text>
        <dbReference type="Rhea" id="RHEA:28330"/>
        <dbReference type="ChEBI" id="CHEBI:15377"/>
        <dbReference type="ChEBI" id="CHEBI:15378"/>
        <dbReference type="ChEBI" id="CHEBI:43474"/>
        <dbReference type="ChEBI" id="CHEBI:58280"/>
        <dbReference type="ChEBI" id="CHEBI:61402"/>
        <dbReference type="EC" id="3.6.1.73"/>
    </reaction>
</comment>
<evidence type="ECO:0000313" key="13">
    <source>
        <dbReference type="EMBL" id="PIU69369.1"/>
    </source>
</evidence>
<keyword evidence="6 11" id="KW-0546">Nucleotide metabolism</keyword>
<comment type="caution">
    <text evidence="11">Lacks conserved residue(s) required for the propagation of feature annotation.</text>
</comment>
<evidence type="ECO:0000256" key="5">
    <source>
        <dbReference type="ARBA" id="ARBA00022842"/>
    </source>
</evidence>
<organism evidence="13 14">
    <name type="scientific">candidate division WWE3 bacterium CG06_land_8_20_14_3_00_42_16</name>
    <dbReference type="NCBI Taxonomy" id="1975083"/>
    <lineage>
        <taxon>Bacteria</taxon>
        <taxon>Katanobacteria</taxon>
    </lineage>
</organism>
<dbReference type="NCBIfam" id="TIGR00258">
    <property type="entry name" value="inosine/xanthosine triphosphatase"/>
    <property type="match status" value="1"/>
</dbReference>
<dbReference type="SUPFAM" id="SSF52972">
    <property type="entry name" value="ITPase-like"/>
    <property type="match status" value="1"/>
</dbReference>
<dbReference type="Proteomes" id="UP000229916">
    <property type="component" value="Unassembled WGS sequence"/>
</dbReference>
<comment type="cofactor">
    <cofactor evidence="1">
        <name>Mn(2+)</name>
        <dbReference type="ChEBI" id="CHEBI:29035"/>
    </cofactor>
</comment>
<dbReference type="InterPro" id="IPR029001">
    <property type="entry name" value="ITPase-like_fam"/>
</dbReference>
<comment type="cofactor">
    <cofactor evidence="11">
        <name>Mg(2+)</name>
        <dbReference type="ChEBI" id="CHEBI:18420"/>
    </cofactor>
    <cofactor evidence="11">
        <name>Mn(2+)</name>
        <dbReference type="ChEBI" id="CHEBI:29035"/>
    </cofactor>
    <text evidence="11">Binds 1 divalent metal cation per subunit; can use either Mg(2+) or Mn(2+).</text>
</comment>
<dbReference type="GO" id="GO:0006772">
    <property type="term" value="P:thiamine metabolic process"/>
    <property type="evidence" value="ECO:0007669"/>
    <property type="project" value="TreeGrafter"/>
</dbReference>
<dbReference type="FunFam" id="3.90.950.10:FF:000002">
    <property type="entry name" value="Inosine/xanthosine triphosphatase"/>
    <property type="match status" value="1"/>
</dbReference>
<dbReference type="InterPro" id="IPR026533">
    <property type="entry name" value="NTPase/PRRC1"/>
</dbReference>
<feature type="domain" description="Non-canonical purine NTP phosphatase/PRRC1" evidence="12">
    <location>
        <begin position="7"/>
        <end position="169"/>
    </location>
</feature>
<dbReference type="PANTHER" id="PTHR34699">
    <property type="match status" value="1"/>
</dbReference>
<evidence type="ECO:0000256" key="9">
    <source>
        <dbReference type="ARBA" id="ARBA00048781"/>
    </source>
</evidence>
<sequence>MITIVVGSTNPVKIKAVRRAFEQYFKTVKVSGKETESDVSCQPKSSAESFTGALNRAKSALLLQNADFGVGIEGGIEQHKFGVFTCGWVVIVDRKDTVGVGTSARMLVPEKIWLEIKKKKTELGAVLERITGEKNIKRKGGMFGLFTKNKVTREDAYFQGVVFALAKFINTQYYQDDLKLIGQTSQV</sequence>
<dbReference type="Gene3D" id="3.90.950.10">
    <property type="match status" value="1"/>
</dbReference>
<evidence type="ECO:0000256" key="10">
    <source>
        <dbReference type="ARBA" id="ARBA00060855"/>
    </source>
</evidence>
<feature type="binding site" evidence="11">
    <location>
        <position position="36"/>
    </location>
    <ligand>
        <name>Mg(2+)</name>
        <dbReference type="ChEBI" id="CHEBI:18420"/>
    </ligand>
</feature>
<protein>
    <recommendedName>
        <fullName evidence="11">Probable inosine/xanthosine triphosphatase</fullName>
        <shortName evidence="11">ITPase/XTPase</shortName>
        <ecNumber evidence="11">3.6.1.73</ecNumber>
    </recommendedName>
    <alternativeName>
        <fullName evidence="11">Non-canonical purine NTP phosphatase</fullName>
    </alternativeName>
    <alternativeName>
        <fullName evidence="11">Non-standard purine NTP phosphatase</fullName>
    </alternativeName>
    <alternativeName>
        <fullName evidence="11">Nucleoside-triphosphate phosphatase</fullName>
        <shortName evidence="11">NTPase</shortName>
    </alternativeName>
</protein>
<evidence type="ECO:0000256" key="7">
    <source>
        <dbReference type="ARBA" id="ARBA00023211"/>
    </source>
</evidence>
<evidence type="ECO:0000256" key="1">
    <source>
        <dbReference type="ARBA" id="ARBA00001936"/>
    </source>
</evidence>
<evidence type="ECO:0000256" key="4">
    <source>
        <dbReference type="ARBA" id="ARBA00022801"/>
    </source>
</evidence>
<keyword evidence="2 11" id="KW-0479">Metal-binding</keyword>
<dbReference type="AlphaFoldDB" id="A0A2M7APR8"/>
<evidence type="ECO:0000256" key="6">
    <source>
        <dbReference type="ARBA" id="ARBA00023080"/>
    </source>
</evidence>
<feature type="binding site" evidence="11">
    <location>
        <begin position="8"/>
        <end position="13"/>
    </location>
    <ligand>
        <name>substrate</name>
    </ligand>
</feature>
<keyword evidence="5 11" id="KW-0460">Magnesium</keyword>
<evidence type="ECO:0000313" key="14">
    <source>
        <dbReference type="Proteomes" id="UP000229916"/>
    </source>
</evidence>
<keyword evidence="3 11" id="KW-0547">Nucleotide-binding</keyword>
<dbReference type="GO" id="GO:0103023">
    <property type="term" value="F:ITPase activity"/>
    <property type="evidence" value="ECO:0007669"/>
    <property type="project" value="UniProtKB-EC"/>
</dbReference>
<comment type="caution">
    <text evidence="13">The sequence shown here is derived from an EMBL/GenBank/DDBJ whole genome shotgun (WGS) entry which is preliminary data.</text>
</comment>
<comment type="function">
    <text evidence="11">Phosphatase that hydrolyzes non-canonical purine nucleotides such as XTP and ITP to their respective diphosphate derivatives. Probably excludes non-canonical purines from DNA/RNA precursor pool, thus preventing their incorporation into DNA/RNA and avoiding chromosomal lesions.</text>
</comment>
<accession>A0A2M7APR8</accession>
<evidence type="ECO:0000256" key="8">
    <source>
        <dbReference type="ARBA" id="ARBA00048174"/>
    </source>
</evidence>
<evidence type="ECO:0000259" key="12">
    <source>
        <dbReference type="Pfam" id="PF01931"/>
    </source>
</evidence>
<comment type="similarity">
    <text evidence="10 11">Belongs to the YjjX NTPase family.</text>
</comment>
<dbReference type="InterPro" id="IPR002786">
    <property type="entry name" value="Non_canon_purine_NTPase"/>
</dbReference>
<name>A0A2M7APR8_UNCKA</name>
<dbReference type="GO" id="GO:0000166">
    <property type="term" value="F:nucleotide binding"/>
    <property type="evidence" value="ECO:0007669"/>
    <property type="project" value="UniProtKB-KW"/>
</dbReference>
<evidence type="ECO:0000256" key="2">
    <source>
        <dbReference type="ARBA" id="ARBA00022723"/>
    </source>
</evidence>
<proteinExistence type="inferred from homology"/>
<dbReference type="InterPro" id="IPR050299">
    <property type="entry name" value="YjjX_NTPase"/>
</dbReference>
<dbReference type="Pfam" id="PF01931">
    <property type="entry name" value="NTPase_I-T"/>
    <property type="match status" value="1"/>
</dbReference>
<dbReference type="EC" id="3.6.1.73" evidence="11"/>
<gene>
    <name evidence="13" type="ORF">COS81_00165</name>
</gene>
<keyword evidence="7 11" id="KW-0464">Manganese</keyword>